<proteinExistence type="predicted"/>
<reference evidence="1 2" key="1">
    <citation type="journal article" date="2015" name="Genome Biol. Evol.">
        <title>Comparative Genomics of a Bacterivorous Green Alga Reveals Evolutionary Causalities and Consequences of Phago-Mixotrophic Mode of Nutrition.</title>
        <authorList>
            <person name="Burns J.A."/>
            <person name="Paasch A."/>
            <person name="Narechania A."/>
            <person name="Kim E."/>
        </authorList>
    </citation>
    <scope>NUCLEOTIDE SEQUENCE [LARGE SCALE GENOMIC DNA]</scope>
    <source>
        <strain evidence="1 2">PLY_AMNH</strain>
    </source>
</reference>
<keyword evidence="2" id="KW-1185">Reference proteome</keyword>
<organism evidence="1 2">
    <name type="scientific">Cymbomonas tetramitiformis</name>
    <dbReference type="NCBI Taxonomy" id="36881"/>
    <lineage>
        <taxon>Eukaryota</taxon>
        <taxon>Viridiplantae</taxon>
        <taxon>Chlorophyta</taxon>
        <taxon>Pyramimonadophyceae</taxon>
        <taxon>Pyramimonadales</taxon>
        <taxon>Pyramimonadaceae</taxon>
        <taxon>Cymbomonas</taxon>
    </lineage>
</organism>
<gene>
    <name evidence="1" type="ORF">CYMTET_26967</name>
</gene>
<protein>
    <submittedName>
        <fullName evidence="1">Uncharacterized protein</fullName>
    </submittedName>
</protein>
<dbReference type="AlphaFoldDB" id="A0AAE0FQQ5"/>
<evidence type="ECO:0000313" key="2">
    <source>
        <dbReference type="Proteomes" id="UP001190700"/>
    </source>
</evidence>
<sequence length="88" mass="9355">MESITGLALWAAILVGFYGLFRKDNLTVGKSQAWNARGGAGPSPGAQPSAMYRARADLGDVQRCPLGNVQVRALCAMMCRTLGDVQRA</sequence>
<accession>A0AAE0FQQ5</accession>
<evidence type="ECO:0000313" key="1">
    <source>
        <dbReference type="EMBL" id="KAK3264284.1"/>
    </source>
</evidence>
<dbReference type="EMBL" id="LGRX02014664">
    <property type="protein sequence ID" value="KAK3264284.1"/>
    <property type="molecule type" value="Genomic_DNA"/>
</dbReference>
<name>A0AAE0FQQ5_9CHLO</name>
<dbReference type="Proteomes" id="UP001190700">
    <property type="component" value="Unassembled WGS sequence"/>
</dbReference>
<comment type="caution">
    <text evidence="1">The sequence shown here is derived from an EMBL/GenBank/DDBJ whole genome shotgun (WGS) entry which is preliminary data.</text>
</comment>